<accession>A0ACD1HJ37</accession>
<reference evidence="1" key="1">
    <citation type="submission" date="2018-02" db="EMBL/GenBank/DDBJ databases">
        <title>The genomes of Aspergillus section Nigri reveals drivers in fungal speciation.</title>
        <authorList>
            <consortium name="DOE Joint Genome Institute"/>
            <person name="Vesth T.C."/>
            <person name="Nybo J."/>
            <person name="Theobald S."/>
            <person name="Brandl J."/>
            <person name="Frisvad J.C."/>
            <person name="Nielsen K.F."/>
            <person name="Lyhne E.K."/>
            <person name="Kogle M.E."/>
            <person name="Kuo A."/>
            <person name="Riley R."/>
            <person name="Clum A."/>
            <person name="Nolan M."/>
            <person name="Lipzen A."/>
            <person name="Salamov A."/>
            <person name="Henrissat B."/>
            <person name="Wiebenga A."/>
            <person name="De vries R.P."/>
            <person name="Grigoriev I.V."/>
            <person name="Mortensen U.H."/>
            <person name="Andersen M.R."/>
            <person name="Baker S.E."/>
        </authorList>
    </citation>
    <scope>NUCLEOTIDE SEQUENCE</scope>
    <source>
        <strain evidence="1">CBS 121060</strain>
    </source>
</reference>
<proteinExistence type="predicted"/>
<keyword evidence="2" id="KW-1185">Reference proteome</keyword>
<gene>
    <name evidence="1" type="ORF">BO66DRAFT_388731</name>
</gene>
<protein>
    <submittedName>
        <fullName evidence="1">Uncharacterized protein</fullName>
    </submittedName>
</protein>
<evidence type="ECO:0000313" key="2">
    <source>
        <dbReference type="Proteomes" id="UP000249661"/>
    </source>
</evidence>
<dbReference type="Proteomes" id="UP000249661">
    <property type="component" value="Unassembled WGS sequence"/>
</dbReference>
<name>A0ACD1HJ37_9EURO</name>
<organism evidence="1 2">
    <name type="scientific">Aspergillus aculeatinus CBS 121060</name>
    <dbReference type="NCBI Taxonomy" id="1448322"/>
    <lineage>
        <taxon>Eukaryota</taxon>
        <taxon>Fungi</taxon>
        <taxon>Dikarya</taxon>
        <taxon>Ascomycota</taxon>
        <taxon>Pezizomycotina</taxon>
        <taxon>Eurotiomycetes</taxon>
        <taxon>Eurotiomycetidae</taxon>
        <taxon>Eurotiales</taxon>
        <taxon>Aspergillaceae</taxon>
        <taxon>Aspergillus</taxon>
        <taxon>Aspergillus subgen. Circumdati</taxon>
    </lineage>
</organism>
<sequence>MEARYPYSTSESVENNSWASDRTASSNNKRKVGLGRPSGTSSLHLFSTIYTQGVARRCCSKCRKKLPGPITSPGAISRAWTAGMIELVSQMTVFLPPPFDPPFLPKSDFRCHSHRDETSGEAWSHFFRPSLQLLALVGHRCSLPLRLNTPEIRVVTYTDSSGPRIQFLRQFFSEKSDEERETWKDMAKRTTQMKAWQSRRWRLMPLTVSIDPSRSLY</sequence>
<dbReference type="EMBL" id="KZ824938">
    <property type="protein sequence ID" value="RAH73634.1"/>
    <property type="molecule type" value="Genomic_DNA"/>
</dbReference>
<evidence type="ECO:0000313" key="1">
    <source>
        <dbReference type="EMBL" id="RAH73634.1"/>
    </source>
</evidence>